<feature type="compositionally biased region" description="Basic and acidic residues" evidence="1">
    <location>
        <begin position="1"/>
        <end position="12"/>
    </location>
</feature>
<accession>A0A6J4RL35</accession>
<feature type="compositionally biased region" description="Basic and acidic residues" evidence="1">
    <location>
        <begin position="183"/>
        <end position="194"/>
    </location>
</feature>
<keyword evidence="2" id="KW-0560">Oxidoreductase</keyword>
<evidence type="ECO:0000313" key="2">
    <source>
        <dbReference type="EMBL" id="CAA9476353.1"/>
    </source>
</evidence>
<feature type="non-terminal residue" evidence="2">
    <location>
        <position position="1"/>
    </location>
</feature>
<feature type="compositionally biased region" description="Basic residues" evidence="1">
    <location>
        <begin position="117"/>
        <end position="131"/>
    </location>
</feature>
<feature type="compositionally biased region" description="Basic residues" evidence="1">
    <location>
        <begin position="13"/>
        <end position="23"/>
    </location>
</feature>
<feature type="compositionally biased region" description="Basic and acidic residues" evidence="1">
    <location>
        <begin position="55"/>
        <end position="74"/>
    </location>
</feature>
<dbReference type="EMBL" id="CADCVK010000192">
    <property type="protein sequence ID" value="CAA9476353.1"/>
    <property type="molecule type" value="Genomic_DNA"/>
</dbReference>
<feature type="compositionally biased region" description="Low complexity" evidence="1">
    <location>
        <begin position="144"/>
        <end position="153"/>
    </location>
</feature>
<feature type="region of interest" description="Disordered" evidence="1">
    <location>
        <begin position="1"/>
        <end position="230"/>
    </location>
</feature>
<dbReference type="EC" id="1.2.1.19" evidence="2"/>
<organism evidence="2">
    <name type="scientific">uncultured Rubrobacteraceae bacterium</name>
    <dbReference type="NCBI Taxonomy" id="349277"/>
    <lineage>
        <taxon>Bacteria</taxon>
        <taxon>Bacillati</taxon>
        <taxon>Actinomycetota</taxon>
        <taxon>Rubrobacteria</taxon>
        <taxon>Rubrobacterales</taxon>
        <taxon>Rubrobacteraceae</taxon>
        <taxon>environmental samples</taxon>
    </lineage>
</organism>
<feature type="compositionally biased region" description="Basic and acidic residues" evidence="1">
    <location>
        <begin position="103"/>
        <end position="116"/>
    </location>
</feature>
<feature type="compositionally biased region" description="Basic residues" evidence="1">
    <location>
        <begin position="167"/>
        <end position="177"/>
    </location>
</feature>
<reference evidence="2" key="1">
    <citation type="submission" date="2020-02" db="EMBL/GenBank/DDBJ databases">
        <authorList>
            <person name="Meier V. D."/>
        </authorList>
    </citation>
    <scope>NUCLEOTIDE SEQUENCE</scope>
    <source>
        <strain evidence="2">AVDCRST_MAG12</strain>
    </source>
</reference>
<gene>
    <name evidence="2" type="ORF">AVDCRST_MAG12-1194</name>
</gene>
<feature type="compositionally biased region" description="Basic and acidic residues" evidence="1">
    <location>
        <begin position="84"/>
        <end position="96"/>
    </location>
</feature>
<feature type="compositionally biased region" description="Gly residues" evidence="1">
    <location>
        <begin position="35"/>
        <end position="54"/>
    </location>
</feature>
<feature type="non-terminal residue" evidence="2">
    <location>
        <position position="230"/>
    </location>
</feature>
<proteinExistence type="predicted"/>
<protein>
    <submittedName>
        <fullName evidence="2">4-aminobutyraldehyde dehydrogenase</fullName>
        <ecNumber evidence="2">1.2.1.19</ecNumber>
    </submittedName>
</protein>
<dbReference type="GO" id="GO:0019145">
    <property type="term" value="F:aminobutyraldehyde dehydrogenase (NAD+) activity"/>
    <property type="evidence" value="ECO:0007669"/>
    <property type="project" value="UniProtKB-EC"/>
</dbReference>
<feature type="compositionally biased region" description="Basic residues" evidence="1">
    <location>
        <begin position="201"/>
        <end position="219"/>
    </location>
</feature>
<name>A0A6J4RL35_9ACTN</name>
<evidence type="ECO:0000256" key="1">
    <source>
        <dbReference type="SAM" id="MobiDB-lite"/>
    </source>
</evidence>
<dbReference type="AlphaFoldDB" id="A0A6J4RL35"/>
<sequence>ADWDQEHKELRQRGARRPRRGTVLRRDESRHGRGLRPGAGLRQGGRGPGLQGGREGVRGVAGRDARHEAARPVQDRGQAGGAGRGDRTGRVREHGQAHRVNHGRRDTDGGRPDPVLRRRRPRPRGQVRRRVPGGPHLVYPARAGRGLRPGDPLELPDDDGGLEVRPGHRRRQRHRPQAFRYHPHLDGDARRDRLGVPALRRLQRGLRRPGDRPRHRRAPHPPDGLHHRLR</sequence>